<evidence type="ECO:0000259" key="6">
    <source>
        <dbReference type="Pfam" id="PF00931"/>
    </source>
</evidence>
<evidence type="ECO:0000256" key="3">
    <source>
        <dbReference type="ARBA" id="ARBA00022821"/>
    </source>
</evidence>
<dbReference type="SUPFAM" id="SSF52540">
    <property type="entry name" value="P-loop containing nucleoside triphosphate hydrolases"/>
    <property type="match status" value="1"/>
</dbReference>
<keyword evidence="2" id="KW-0547">Nucleotide-binding</keyword>
<evidence type="ECO:0000256" key="2">
    <source>
        <dbReference type="ARBA" id="ARBA00022741"/>
    </source>
</evidence>
<keyword evidence="9" id="KW-1185">Reference proteome</keyword>
<dbReference type="GO" id="GO:0005524">
    <property type="term" value="F:ATP binding"/>
    <property type="evidence" value="ECO:0007669"/>
    <property type="project" value="UniProtKB-KW"/>
</dbReference>
<evidence type="ECO:0000256" key="5">
    <source>
        <dbReference type="SAM" id="MobiDB-lite"/>
    </source>
</evidence>
<dbReference type="PANTHER" id="PTHR19338:SF66">
    <property type="entry name" value="NB-ARC DOMAIN-CONTAINING PROTEIN"/>
    <property type="match status" value="1"/>
</dbReference>
<feature type="domain" description="NB-ARC" evidence="6">
    <location>
        <begin position="174"/>
        <end position="341"/>
    </location>
</feature>
<dbReference type="InterPro" id="IPR027417">
    <property type="entry name" value="P-loop_NTPase"/>
</dbReference>
<proteinExistence type="predicted"/>
<accession>A0A5J5C1N1</accession>
<organism evidence="8 9">
    <name type="scientific">Nyssa sinensis</name>
    <dbReference type="NCBI Taxonomy" id="561372"/>
    <lineage>
        <taxon>Eukaryota</taxon>
        <taxon>Viridiplantae</taxon>
        <taxon>Streptophyta</taxon>
        <taxon>Embryophyta</taxon>
        <taxon>Tracheophyta</taxon>
        <taxon>Spermatophyta</taxon>
        <taxon>Magnoliopsida</taxon>
        <taxon>eudicotyledons</taxon>
        <taxon>Gunneridae</taxon>
        <taxon>Pentapetalae</taxon>
        <taxon>asterids</taxon>
        <taxon>Cornales</taxon>
        <taxon>Nyssaceae</taxon>
        <taxon>Nyssa</taxon>
    </lineage>
</organism>
<dbReference type="AlphaFoldDB" id="A0A5J5C1N1"/>
<dbReference type="InterPro" id="IPR041118">
    <property type="entry name" value="Rx_N"/>
</dbReference>
<sequence>MSEDVVSFVVERVDDLLKIEKEYLYGVCDQIEQVRNGLRQMQYFLNDADAKKHESDKIHQFVEDTRDFAYHVEDILEISIFKIASSRRRRSGGTRNILLKFASILNEGIAVHKLRSEIETIINNISNISSTSQMLGIVSKSGEGSSSVSSEEQPQSRQSYSQVVDEDFAGSDEDMKILVKMLVNENENCRVVSICGGDGIGKTTLAQKVYNHIDVQRHFDCFAWVCISEQWKRRDILLEILIKLERKQIVNVKREKLKNGLIRIQQEKKCLVVLDDIWSKDTWDDLEPAFPGRGTRTKILLTSPDSGAVALHADPNAFVHQLRLLTKEESWELLRKKTFPSDTVK</sequence>
<dbReference type="Gene3D" id="3.40.50.300">
    <property type="entry name" value="P-loop containing nucleotide triphosphate hydrolases"/>
    <property type="match status" value="1"/>
</dbReference>
<dbReference type="Pfam" id="PF00931">
    <property type="entry name" value="NB-ARC"/>
    <property type="match status" value="1"/>
</dbReference>
<evidence type="ECO:0008006" key="10">
    <source>
        <dbReference type="Google" id="ProtNLM"/>
    </source>
</evidence>
<dbReference type="PANTHER" id="PTHR19338">
    <property type="entry name" value="TRANSLOCASE OF INNER MITOCHONDRIAL MEMBRANE 13 HOMOLOG"/>
    <property type="match status" value="1"/>
</dbReference>
<dbReference type="Proteomes" id="UP000325577">
    <property type="component" value="Linkage Group LG0"/>
</dbReference>
<keyword evidence="1" id="KW-0677">Repeat</keyword>
<dbReference type="EMBL" id="CM018031">
    <property type="protein sequence ID" value="KAA8548836.1"/>
    <property type="molecule type" value="Genomic_DNA"/>
</dbReference>
<reference evidence="8 9" key="1">
    <citation type="submission" date="2019-09" db="EMBL/GenBank/DDBJ databases">
        <title>A chromosome-level genome assembly of the Chinese tupelo Nyssa sinensis.</title>
        <authorList>
            <person name="Yang X."/>
            <person name="Kang M."/>
            <person name="Yang Y."/>
            <person name="Xiong H."/>
            <person name="Wang M."/>
            <person name="Zhang Z."/>
            <person name="Wang Z."/>
            <person name="Wu H."/>
            <person name="Ma T."/>
            <person name="Liu J."/>
            <person name="Xi Z."/>
        </authorList>
    </citation>
    <scope>NUCLEOTIDE SEQUENCE [LARGE SCALE GENOMIC DNA]</scope>
    <source>
        <strain evidence="8">J267</strain>
        <tissue evidence="8">Leaf</tissue>
    </source>
</reference>
<dbReference type="OrthoDB" id="3027644at2759"/>
<gene>
    <name evidence="8" type="ORF">F0562_000520</name>
</gene>
<feature type="domain" description="Disease resistance N-terminal" evidence="7">
    <location>
        <begin position="5"/>
        <end position="89"/>
    </location>
</feature>
<keyword evidence="3" id="KW-0611">Plant defense</keyword>
<evidence type="ECO:0000259" key="7">
    <source>
        <dbReference type="Pfam" id="PF18052"/>
    </source>
</evidence>
<keyword evidence="4" id="KW-0067">ATP-binding</keyword>
<dbReference type="Pfam" id="PF18052">
    <property type="entry name" value="Rx_N"/>
    <property type="match status" value="1"/>
</dbReference>
<dbReference type="InterPro" id="IPR038005">
    <property type="entry name" value="RX-like_CC"/>
</dbReference>
<dbReference type="Gene3D" id="1.20.5.4130">
    <property type="match status" value="1"/>
</dbReference>
<evidence type="ECO:0000313" key="8">
    <source>
        <dbReference type="EMBL" id="KAA8548836.1"/>
    </source>
</evidence>
<evidence type="ECO:0000256" key="4">
    <source>
        <dbReference type="ARBA" id="ARBA00022840"/>
    </source>
</evidence>
<protein>
    <recommendedName>
        <fullName evidence="10">NB-ARC domain-containing protein</fullName>
    </recommendedName>
</protein>
<evidence type="ECO:0000313" key="9">
    <source>
        <dbReference type="Proteomes" id="UP000325577"/>
    </source>
</evidence>
<dbReference type="GO" id="GO:0006952">
    <property type="term" value="P:defense response"/>
    <property type="evidence" value="ECO:0007669"/>
    <property type="project" value="UniProtKB-KW"/>
</dbReference>
<feature type="region of interest" description="Disordered" evidence="5">
    <location>
        <begin position="139"/>
        <end position="161"/>
    </location>
</feature>
<dbReference type="InterPro" id="IPR002182">
    <property type="entry name" value="NB-ARC"/>
</dbReference>
<dbReference type="CDD" id="cd14798">
    <property type="entry name" value="RX-CC_like"/>
    <property type="match status" value="1"/>
</dbReference>
<evidence type="ECO:0000256" key="1">
    <source>
        <dbReference type="ARBA" id="ARBA00022737"/>
    </source>
</evidence>
<dbReference type="PRINTS" id="PR00364">
    <property type="entry name" value="DISEASERSIST"/>
</dbReference>
<name>A0A5J5C1N1_9ASTE</name>
<dbReference type="GO" id="GO:0043531">
    <property type="term" value="F:ADP binding"/>
    <property type="evidence" value="ECO:0007669"/>
    <property type="project" value="InterPro"/>
</dbReference>
<dbReference type="FunFam" id="3.40.50.300:FF:001091">
    <property type="entry name" value="Probable disease resistance protein At1g61300"/>
    <property type="match status" value="1"/>
</dbReference>